<evidence type="ECO:0000256" key="1">
    <source>
        <dbReference type="ARBA" id="ARBA00008520"/>
    </source>
</evidence>
<dbReference type="Pfam" id="PF01547">
    <property type="entry name" value="SBP_bac_1"/>
    <property type="match status" value="1"/>
</dbReference>
<dbReference type="Gene3D" id="3.40.190.10">
    <property type="entry name" value="Periplasmic binding protein-like II"/>
    <property type="match status" value="2"/>
</dbReference>
<evidence type="ECO:0000313" key="4">
    <source>
        <dbReference type="Proteomes" id="UP000755585"/>
    </source>
</evidence>
<dbReference type="PANTHER" id="PTHR43649:SF29">
    <property type="entry name" value="OSMOPROTECTIVE COMPOUNDS-BINDING PROTEIN GGTB"/>
    <property type="match status" value="1"/>
</dbReference>
<keyword evidence="4" id="KW-1185">Reference proteome</keyword>
<proteinExistence type="inferred from homology"/>
<organism evidence="3 4">
    <name type="scientific">Kribbella aluminosa</name>
    <dbReference type="NCBI Taxonomy" id="416017"/>
    <lineage>
        <taxon>Bacteria</taxon>
        <taxon>Bacillati</taxon>
        <taxon>Actinomycetota</taxon>
        <taxon>Actinomycetes</taxon>
        <taxon>Propionibacteriales</taxon>
        <taxon>Kribbellaceae</taxon>
        <taxon>Kribbella</taxon>
    </lineage>
</organism>
<comment type="similarity">
    <text evidence="1">Belongs to the bacterial solute-binding protein 1 family.</text>
</comment>
<name>A0ABS4UWL8_9ACTN</name>
<dbReference type="EMBL" id="JAGINT010000002">
    <property type="protein sequence ID" value="MBP2356053.1"/>
    <property type="molecule type" value="Genomic_DNA"/>
</dbReference>
<accession>A0ABS4UWL8</accession>
<dbReference type="Proteomes" id="UP000755585">
    <property type="component" value="Unassembled WGS sequence"/>
</dbReference>
<comment type="caution">
    <text evidence="3">The sequence shown here is derived from an EMBL/GenBank/DDBJ whole genome shotgun (WGS) entry which is preliminary data.</text>
</comment>
<dbReference type="SUPFAM" id="SSF53850">
    <property type="entry name" value="Periplasmic binding protein-like II"/>
    <property type="match status" value="1"/>
</dbReference>
<keyword evidence="3" id="KW-0762">Sugar transport</keyword>
<sequence length="351" mass="38766">MAVETFRTQLPSYLSSNNPPDVYTWYAGSVARQFAKKGELLDLSHVWESSLSNYSPALKSLCTDTNGKQIFVPRNYYYWGVWYRKSMFAQWGVEVPATWTKFLDVCKKIQTKGVPAVGTGHQGTNAWILAGWFDYLNMRINGPDYHVKLLAGADSFDSPKVTTVFDTWKQAMPYFDPKGAATDYNLTFTQLAQGKVGMTLAGSYILGALPENVLGDIDFFQFPIIDPSVPVGEEAPTDGVFASARTQNSRTVEAFCSFIARPEVQRDWIAVAGGGNLPCNPGAPIADDVHTKKGKDMLERAGALTQFFNRDSSDGLQETANAALAEFLAKPNDAKRIQSTWEDAAKRVFTS</sequence>
<dbReference type="PANTHER" id="PTHR43649">
    <property type="entry name" value="ARABINOSE-BINDING PROTEIN-RELATED"/>
    <property type="match status" value="1"/>
</dbReference>
<keyword evidence="2" id="KW-0813">Transport</keyword>
<reference evidence="3 4" key="1">
    <citation type="submission" date="2021-03" db="EMBL/GenBank/DDBJ databases">
        <title>Sequencing the genomes of 1000 actinobacteria strains.</title>
        <authorList>
            <person name="Klenk H.-P."/>
        </authorList>
    </citation>
    <scope>NUCLEOTIDE SEQUENCE [LARGE SCALE GENOMIC DNA]</scope>
    <source>
        <strain evidence="3 4">DSM 18824</strain>
    </source>
</reference>
<evidence type="ECO:0000256" key="2">
    <source>
        <dbReference type="ARBA" id="ARBA00022448"/>
    </source>
</evidence>
<protein>
    <submittedName>
        <fullName evidence="3">Multiple sugar transport system substrate-binding protein</fullName>
    </submittedName>
</protein>
<dbReference type="InterPro" id="IPR050490">
    <property type="entry name" value="Bact_solute-bd_prot1"/>
</dbReference>
<dbReference type="InterPro" id="IPR006059">
    <property type="entry name" value="SBP"/>
</dbReference>
<evidence type="ECO:0000313" key="3">
    <source>
        <dbReference type="EMBL" id="MBP2356053.1"/>
    </source>
</evidence>
<gene>
    <name evidence="3" type="ORF">JOF29_007163</name>
</gene>